<organism evidence="1 2">
    <name type="scientific">Bradyrhizobium elkanii</name>
    <dbReference type="NCBI Taxonomy" id="29448"/>
    <lineage>
        <taxon>Bacteria</taxon>
        <taxon>Pseudomonadati</taxon>
        <taxon>Pseudomonadota</taxon>
        <taxon>Alphaproteobacteria</taxon>
        <taxon>Hyphomicrobiales</taxon>
        <taxon>Nitrobacteraceae</taxon>
        <taxon>Bradyrhizobium</taxon>
    </lineage>
</organism>
<dbReference type="EMBL" id="JBGBZA010000002">
    <property type="protein sequence ID" value="MEY9322817.1"/>
    <property type="molecule type" value="Genomic_DNA"/>
</dbReference>
<evidence type="ECO:0008006" key="3">
    <source>
        <dbReference type="Google" id="ProtNLM"/>
    </source>
</evidence>
<reference evidence="1 2" key="1">
    <citation type="submission" date="2024-07" db="EMBL/GenBank/DDBJ databases">
        <title>Genomic Encyclopedia of Type Strains, Phase V (KMG-V): Genome sequencing to study the core and pangenomes of soil and plant-associated prokaryotes.</title>
        <authorList>
            <person name="Whitman W."/>
        </authorList>
    </citation>
    <scope>NUCLEOTIDE SEQUENCE [LARGE SCALE GENOMIC DNA]</scope>
    <source>
        <strain evidence="1 2">USDA 415</strain>
    </source>
</reference>
<sequence length="58" mass="6407">MNAEVVTALAHYFALTTTGSLEIETVQDLEYSLEGIRHEITRLADAAANLKKSKEKKS</sequence>
<name>A0ABV4FIZ5_BRAEL</name>
<protein>
    <recommendedName>
        <fullName evidence="3">Phage protein</fullName>
    </recommendedName>
</protein>
<keyword evidence="2" id="KW-1185">Reference proteome</keyword>
<evidence type="ECO:0000313" key="2">
    <source>
        <dbReference type="Proteomes" id="UP001565471"/>
    </source>
</evidence>
<accession>A0ABV4FIZ5</accession>
<evidence type="ECO:0000313" key="1">
    <source>
        <dbReference type="EMBL" id="MEY9322817.1"/>
    </source>
</evidence>
<comment type="caution">
    <text evidence="1">The sequence shown here is derived from an EMBL/GenBank/DDBJ whole genome shotgun (WGS) entry which is preliminary data.</text>
</comment>
<gene>
    <name evidence="1" type="ORF">ABIF29_009616</name>
</gene>
<proteinExistence type="predicted"/>
<dbReference type="Proteomes" id="UP001565471">
    <property type="component" value="Unassembled WGS sequence"/>
</dbReference>